<reference evidence="2" key="1">
    <citation type="submission" date="2022-11" db="EMBL/GenBank/DDBJ databases">
        <title>Centuries of genome instability and evolution in soft-shell clam transmissible cancer (bioRxiv).</title>
        <authorList>
            <person name="Hart S.F.M."/>
            <person name="Yonemitsu M.A."/>
            <person name="Giersch R.M."/>
            <person name="Beal B.F."/>
            <person name="Arriagada G."/>
            <person name="Davis B.W."/>
            <person name="Ostrander E.A."/>
            <person name="Goff S.P."/>
            <person name="Metzger M.J."/>
        </authorList>
    </citation>
    <scope>NUCLEOTIDE SEQUENCE</scope>
    <source>
        <strain evidence="2">MELC-2E11</strain>
        <tissue evidence="2">Siphon/mantle</tissue>
    </source>
</reference>
<evidence type="ECO:0000313" key="3">
    <source>
        <dbReference type="Proteomes" id="UP001164746"/>
    </source>
</evidence>
<organism evidence="2 3">
    <name type="scientific">Mya arenaria</name>
    <name type="common">Soft-shell clam</name>
    <dbReference type="NCBI Taxonomy" id="6604"/>
    <lineage>
        <taxon>Eukaryota</taxon>
        <taxon>Metazoa</taxon>
        <taxon>Spiralia</taxon>
        <taxon>Lophotrochozoa</taxon>
        <taxon>Mollusca</taxon>
        <taxon>Bivalvia</taxon>
        <taxon>Autobranchia</taxon>
        <taxon>Heteroconchia</taxon>
        <taxon>Euheterodonta</taxon>
        <taxon>Imparidentia</taxon>
        <taxon>Neoheterodontei</taxon>
        <taxon>Myida</taxon>
        <taxon>Myoidea</taxon>
        <taxon>Myidae</taxon>
        <taxon>Mya</taxon>
    </lineage>
</organism>
<accession>A0ABY7DWV2</accession>
<name>A0ABY7DWV2_MYAAR</name>
<sequence>MSPKLRKLFSLRSQRLQKNDARRNNSLSEKADHMSHRFPTQNVVLDDEELKIDALKINDNGINISKIGLDCINEKDSSPDNEWNSVKPENGPKLADLVLNLLKTKRQLSGYSSVDTDDQDIEKQFEDIKIDNINEITAAGDSKPTKTQTRKYSCTPPLDLPIEVPKFSNFRGIGANASEIHLALDRFNKSIESRMGEVEIACKETQCMVQDSISKQEKILKSILKKLSPTRINHDEQCQRDSTTTSTLSSSIKSIAIGNEPDVDVKGERADIVESIVSTDCQSEMIKETRIKDHELEIFMETSLKDRQSEVSKSISVTDRQSEMDKYTSLPDTECDTQSAKNSIDTFDDMLETSDNVDSQNQLNSEQIMVLFSDIPDDLNLEEIKITHL</sequence>
<dbReference type="EMBL" id="CP111015">
    <property type="protein sequence ID" value="WAR02210.1"/>
    <property type="molecule type" value="Genomic_DNA"/>
</dbReference>
<keyword evidence="3" id="KW-1185">Reference proteome</keyword>
<feature type="region of interest" description="Disordered" evidence="1">
    <location>
        <begin position="15"/>
        <end position="35"/>
    </location>
</feature>
<proteinExistence type="predicted"/>
<gene>
    <name evidence="2" type="ORF">MAR_008768</name>
</gene>
<feature type="compositionally biased region" description="Basic and acidic residues" evidence="1">
    <location>
        <begin position="17"/>
        <end position="35"/>
    </location>
</feature>
<evidence type="ECO:0000256" key="1">
    <source>
        <dbReference type="SAM" id="MobiDB-lite"/>
    </source>
</evidence>
<protein>
    <submittedName>
        <fullName evidence="2">Uncharacterized protein</fullName>
    </submittedName>
</protein>
<feature type="region of interest" description="Disordered" evidence="1">
    <location>
        <begin position="310"/>
        <end position="340"/>
    </location>
</feature>
<evidence type="ECO:0000313" key="2">
    <source>
        <dbReference type="EMBL" id="WAR02210.1"/>
    </source>
</evidence>
<dbReference type="Proteomes" id="UP001164746">
    <property type="component" value="Chromosome 4"/>
</dbReference>